<reference evidence="2" key="2">
    <citation type="submission" date="2021-05" db="EMBL/GenBank/DDBJ databases">
        <title>Protein family content uncovers lineage relationships and bacterial pathway maintenance mechanisms in DPANN archaea.</title>
        <authorList>
            <person name="Castelle C.J."/>
            <person name="Meheust R."/>
            <person name="Jaffe A.L."/>
            <person name="Seitz K."/>
            <person name="Gong X."/>
            <person name="Baker B.J."/>
            <person name="Banfield J.F."/>
        </authorList>
    </citation>
    <scope>NUCLEOTIDE SEQUENCE</scope>
    <source>
        <strain evidence="2">RIFCSPLOWO2_01_FULL_AR10_48_17</strain>
    </source>
</reference>
<gene>
    <name evidence="2" type="ORF">J4215_03120</name>
</gene>
<evidence type="ECO:0000256" key="1">
    <source>
        <dbReference type="SAM" id="Coils"/>
    </source>
</evidence>
<name>A0A8T4L4R9_9ARCH</name>
<evidence type="ECO:0000313" key="3">
    <source>
        <dbReference type="Proteomes" id="UP000675968"/>
    </source>
</evidence>
<comment type="caution">
    <text evidence="2">The sequence shown here is derived from an EMBL/GenBank/DDBJ whole genome shotgun (WGS) entry which is preliminary data.</text>
</comment>
<evidence type="ECO:0000313" key="2">
    <source>
        <dbReference type="EMBL" id="MBS3061547.1"/>
    </source>
</evidence>
<sequence length="176" mass="19855">MKNHDSKQSADALRTDVETVLKSVSPEFHSLSVDLNQILKVSNNPAVVSALLFKLVQERQETNKLLSQLNEKYDQLMFEWKTQKAGFSPLNPLLQSSAPSPETRELKKNLFEVLPEQDQMILTLVDQKGKVDAEIVKASLGYKGLNAACQRLNKLFKEGYLKKIQSGKKVVYLANH</sequence>
<organism evidence="2 3">
    <name type="scientific">Candidatus Iainarchaeum sp</name>
    <dbReference type="NCBI Taxonomy" id="3101447"/>
    <lineage>
        <taxon>Archaea</taxon>
        <taxon>Candidatus Iainarchaeota</taxon>
        <taxon>Candidatus Iainarchaeia</taxon>
        <taxon>Candidatus Iainarchaeales</taxon>
        <taxon>Candidatus Iainarchaeaceae</taxon>
        <taxon>Candidatus Iainarchaeum</taxon>
    </lineage>
</organism>
<reference evidence="2" key="1">
    <citation type="submission" date="2021-03" db="EMBL/GenBank/DDBJ databases">
        <authorList>
            <person name="Jaffe A."/>
        </authorList>
    </citation>
    <scope>NUCLEOTIDE SEQUENCE</scope>
    <source>
        <strain evidence="2">RIFCSPLOWO2_01_FULL_AR10_48_17</strain>
    </source>
</reference>
<feature type="coiled-coil region" evidence="1">
    <location>
        <begin position="52"/>
        <end position="79"/>
    </location>
</feature>
<dbReference type="Proteomes" id="UP000675968">
    <property type="component" value="Unassembled WGS sequence"/>
</dbReference>
<accession>A0A8T4L4R9</accession>
<dbReference type="AlphaFoldDB" id="A0A8T4L4R9"/>
<protein>
    <submittedName>
        <fullName evidence="2">Uncharacterized protein</fullName>
    </submittedName>
</protein>
<dbReference type="EMBL" id="JAGVWC010000010">
    <property type="protein sequence ID" value="MBS3061547.1"/>
    <property type="molecule type" value="Genomic_DNA"/>
</dbReference>
<proteinExistence type="predicted"/>
<keyword evidence="1" id="KW-0175">Coiled coil</keyword>